<dbReference type="Proteomes" id="UP001055159">
    <property type="component" value="Chromosome"/>
</dbReference>
<protein>
    <submittedName>
        <fullName evidence="2">Uncharacterized protein</fullName>
    </submittedName>
</protein>
<name>A0ABY5TVU9_9MYCO</name>
<evidence type="ECO:0000313" key="2">
    <source>
        <dbReference type="EMBL" id="UVY95899.1"/>
    </source>
</evidence>
<feature type="region of interest" description="Disordered" evidence="1">
    <location>
        <begin position="1"/>
        <end position="25"/>
    </location>
</feature>
<keyword evidence="3" id="KW-1185">Reference proteome</keyword>
<evidence type="ECO:0000256" key="1">
    <source>
        <dbReference type="SAM" id="MobiDB-lite"/>
    </source>
</evidence>
<accession>A0ABY5TVU9</accession>
<feature type="compositionally biased region" description="Gly residues" evidence="1">
    <location>
        <begin position="55"/>
        <end position="75"/>
    </location>
</feature>
<reference evidence="2" key="1">
    <citation type="submission" date="2022-08" db="EMBL/GenBank/DDBJ databases">
        <title>Whole genome sequencing of non-tuberculosis mycobacteria type-strains.</title>
        <authorList>
            <person name="Igarashi Y."/>
            <person name="Osugi A."/>
            <person name="Mitarai S."/>
        </authorList>
    </citation>
    <scope>NUCLEOTIDE SEQUENCE</scope>
    <source>
        <strain evidence="2">JCM 16372</strain>
    </source>
</reference>
<sequence>MAVAISVTAGIDPEEESVAGVDEPDPVSWAGAVGSVAGVSSAGTAGVSQVPVDGSGEGSASGAGGLSAGGASSGT</sequence>
<dbReference type="EMBL" id="CP092427">
    <property type="protein sequence ID" value="UVY95899.1"/>
    <property type="molecule type" value="Genomic_DNA"/>
</dbReference>
<proteinExistence type="predicted"/>
<evidence type="ECO:0000313" key="3">
    <source>
        <dbReference type="Proteomes" id="UP001055159"/>
    </source>
</evidence>
<organism evidence="2 3">
    <name type="scientific">Mycolicibacterium rufum</name>
    <dbReference type="NCBI Taxonomy" id="318424"/>
    <lineage>
        <taxon>Bacteria</taxon>
        <taxon>Bacillati</taxon>
        <taxon>Actinomycetota</taxon>
        <taxon>Actinomycetes</taxon>
        <taxon>Mycobacteriales</taxon>
        <taxon>Mycobacteriaceae</taxon>
        <taxon>Mycolicibacterium</taxon>
    </lineage>
</organism>
<dbReference type="RefSeq" id="WP_262875796.1">
    <property type="nucleotide sequence ID" value="NZ_CP092427.2"/>
</dbReference>
<feature type="region of interest" description="Disordered" evidence="1">
    <location>
        <begin position="45"/>
        <end position="75"/>
    </location>
</feature>
<gene>
    <name evidence="2" type="ORF">MJO55_29050</name>
</gene>
<feature type="compositionally biased region" description="Acidic residues" evidence="1">
    <location>
        <begin position="12"/>
        <end position="25"/>
    </location>
</feature>